<dbReference type="VEuPathDB" id="FungiDB:JI435_437640"/>
<dbReference type="AlphaFoldDB" id="A0A7U2F7E4"/>
<evidence type="ECO:0000313" key="2">
    <source>
        <dbReference type="Proteomes" id="UP000663193"/>
    </source>
</evidence>
<keyword evidence="2" id="KW-1185">Reference proteome</keyword>
<reference evidence="2" key="1">
    <citation type="journal article" date="2021" name="BMC Genomics">
        <title>Chromosome-level genome assembly and manually-curated proteome of model necrotroph Parastagonospora nodorum Sn15 reveals a genome-wide trove of candidate effector homologs, and redundancy of virulence-related functions within an accessory chromosome.</title>
        <authorList>
            <person name="Bertazzoni S."/>
            <person name="Jones D.A.B."/>
            <person name="Phan H.T."/>
            <person name="Tan K.-C."/>
            <person name="Hane J.K."/>
        </authorList>
    </citation>
    <scope>NUCLEOTIDE SEQUENCE [LARGE SCALE GENOMIC DNA]</scope>
    <source>
        <strain evidence="2">SN15 / ATCC MYA-4574 / FGSC 10173)</strain>
    </source>
</reference>
<name>A0A7U2F7E4_PHANO</name>
<protein>
    <submittedName>
        <fullName evidence="1">Uncharacterized protein</fullName>
    </submittedName>
</protein>
<proteinExistence type="predicted"/>
<accession>A0A7U2F7E4</accession>
<organism evidence="1 2">
    <name type="scientific">Phaeosphaeria nodorum (strain SN15 / ATCC MYA-4574 / FGSC 10173)</name>
    <name type="common">Glume blotch fungus</name>
    <name type="synonym">Parastagonospora nodorum</name>
    <dbReference type="NCBI Taxonomy" id="321614"/>
    <lineage>
        <taxon>Eukaryota</taxon>
        <taxon>Fungi</taxon>
        <taxon>Dikarya</taxon>
        <taxon>Ascomycota</taxon>
        <taxon>Pezizomycotina</taxon>
        <taxon>Dothideomycetes</taxon>
        <taxon>Pleosporomycetidae</taxon>
        <taxon>Pleosporales</taxon>
        <taxon>Pleosporineae</taxon>
        <taxon>Phaeosphaeriaceae</taxon>
        <taxon>Parastagonospora</taxon>
    </lineage>
</organism>
<dbReference type="Proteomes" id="UP000663193">
    <property type="component" value="Chromosome 10"/>
</dbReference>
<gene>
    <name evidence="1" type="ORF">JI435_437640</name>
</gene>
<sequence length="55" mass="6259">MHGHRASASAIHPDYASYKLLPPPSLQLRQPRDYRLVAAPNCDFEEPFLLHCISQ</sequence>
<dbReference type="EMBL" id="CP069032">
    <property type="protein sequence ID" value="QRC99876.1"/>
    <property type="molecule type" value="Genomic_DNA"/>
</dbReference>
<evidence type="ECO:0000313" key="1">
    <source>
        <dbReference type="EMBL" id="QRC99876.1"/>
    </source>
</evidence>